<dbReference type="Proteomes" id="UP000324800">
    <property type="component" value="Unassembled WGS sequence"/>
</dbReference>
<evidence type="ECO:0008006" key="4">
    <source>
        <dbReference type="Google" id="ProtNLM"/>
    </source>
</evidence>
<name>A0A5J4U9F1_9EUKA</name>
<evidence type="ECO:0000313" key="2">
    <source>
        <dbReference type="EMBL" id="KAA6366522.1"/>
    </source>
</evidence>
<dbReference type="EMBL" id="SNRW01019296">
    <property type="protein sequence ID" value="KAA6366522.1"/>
    <property type="molecule type" value="Genomic_DNA"/>
</dbReference>
<accession>A0A5J4U9F1</accession>
<organism evidence="2 3">
    <name type="scientific">Streblomastix strix</name>
    <dbReference type="NCBI Taxonomy" id="222440"/>
    <lineage>
        <taxon>Eukaryota</taxon>
        <taxon>Metamonada</taxon>
        <taxon>Preaxostyla</taxon>
        <taxon>Oxymonadida</taxon>
        <taxon>Streblomastigidae</taxon>
        <taxon>Streblomastix</taxon>
    </lineage>
</organism>
<protein>
    <recommendedName>
        <fullName evidence="4">B30.2/SPRY domain-containing protein</fullName>
    </recommendedName>
</protein>
<reference evidence="2 3" key="1">
    <citation type="submission" date="2019-03" db="EMBL/GenBank/DDBJ databases">
        <title>Single cell metagenomics reveals metabolic interactions within the superorganism composed of flagellate Streblomastix strix and complex community of Bacteroidetes bacteria on its surface.</title>
        <authorList>
            <person name="Treitli S.C."/>
            <person name="Kolisko M."/>
            <person name="Husnik F."/>
            <person name="Keeling P."/>
            <person name="Hampl V."/>
        </authorList>
    </citation>
    <scope>NUCLEOTIDE SEQUENCE [LARGE SCALE GENOMIC DNA]</scope>
    <source>
        <strain evidence="2">ST1C</strain>
    </source>
</reference>
<evidence type="ECO:0000313" key="3">
    <source>
        <dbReference type="Proteomes" id="UP000324800"/>
    </source>
</evidence>
<sequence>MEGESTEIDKESTQIELQQAQDRIQALEEQIHQKDEQTRIAEQKMRDSEQKLRDAELKLRDEQEQKRQALEQVRTKETDLQRLQTEITKLRNIPVLIPQIPLVAGSTQEDKKSQLSNPDTTGEYIRLERIDRLNRKAVALQYNQYIVIPLNKEISKGIHSVSAKFEKSNLIGFANVFVGIAKATHIITCPCDPAVVQNNKIMLFYHGHYGNVWLKGIQTPGNDQFSDGQLIAMELNADVGTLHFFVDGTQQRVFVRGIKEAVKFYWFLFAKDSSVAIVSVKQLSSPTVKKLENEKAIDW</sequence>
<dbReference type="AlphaFoldDB" id="A0A5J4U9F1"/>
<proteinExistence type="predicted"/>
<feature type="region of interest" description="Disordered" evidence="1">
    <location>
        <begin position="34"/>
        <end position="55"/>
    </location>
</feature>
<comment type="caution">
    <text evidence="2">The sequence shown here is derived from an EMBL/GenBank/DDBJ whole genome shotgun (WGS) entry which is preliminary data.</text>
</comment>
<gene>
    <name evidence="2" type="ORF">EZS28_037951</name>
</gene>
<evidence type="ECO:0000256" key="1">
    <source>
        <dbReference type="SAM" id="MobiDB-lite"/>
    </source>
</evidence>
<dbReference type="InterPro" id="IPR043136">
    <property type="entry name" value="B30.2/SPRY_sf"/>
</dbReference>
<dbReference type="Gene3D" id="2.60.120.920">
    <property type="match status" value="1"/>
</dbReference>
<dbReference type="OrthoDB" id="2329056at2759"/>